<evidence type="ECO:0000256" key="5">
    <source>
        <dbReference type="ARBA" id="ARBA00023136"/>
    </source>
</evidence>
<dbReference type="PANTHER" id="PTHR43507">
    <property type="entry name" value="NADH-UBIQUINONE OXIDOREDUCTASE CHAIN 4"/>
    <property type="match status" value="1"/>
</dbReference>
<feature type="transmembrane region" description="Helical" evidence="6">
    <location>
        <begin position="454"/>
        <end position="472"/>
    </location>
</feature>
<evidence type="ECO:0000256" key="4">
    <source>
        <dbReference type="ARBA" id="ARBA00022989"/>
    </source>
</evidence>
<feature type="transmembrane region" description="Helical" evidence="6">
    <location>
        <begin position="338"/>
        <end position="356"/>
    </location>
</feature>
<organism evidence="8">
    <name type="scientific">marine metagenome</name>
    <dbReference type="NCBI Taxonomy" id="408172"/>
    <lineage>
        <taxon>unclassified sequences</taxon>
        <taxon>metagenomes</taxon>
        <taxon>ecological metagenomes</taxon>
    </lineage>
</organism>
<name>A0A382AHJ6_9ZZZZ</name>
<feature type="transmembrane region" description="Helical" evidence="6">
    <location>
        <begin position="166"/>
        <end position="193"/>
    </location>
</feature>
<feature type="domain" description="NADH:quinone oxidoreductase/Mrp antiporter transmembrane" evidence="7">
    <location>
        <begin position="136"/>
        <end position="418"/>
    </location>
</feature>
<comment type="subcellular location">
    <subcellularLocation>
        <location evidence="1">Membrane</location>
        <topology evidence="1">Multi-pass membrane protein</topology>
    </subcellularLocation>
</comment>
<evidence type="ECO:0000256" key="1">
    <source>
        <dbReference type="ARBA" id="ARBA00004141"/>
    </source>
</evidence>
<dbReference type="GO" id="GO:0008137">
    <property type="term" value="F:NADH dehydrogenase (ubiquinone) activity"/>
    <property type="evidence" value="ECO:0007669"/>
    <property type="project" value="InterPro"/>
</dbReference>
<keyword evidence="3 6" id="KW-0812">Transmembrane</keyword>
<feature type="transmembrane region" description="Helical" evidence="6">
    <location>
        <begin position="410"/>
        <end position="434"/>
    </location>
</feature>
<evidence type="ECO:0000259" key="7">
    <source>
        <dbReference type="Pfam" id="PF00361"/>
    </source>
</evidence>
<feature type="transmembrane region" description="Helical" evidence="6">
    <location>
        <begin position="119"/>
        <end position="146"/>
    </location>
</feature>
<dbReference type="GO" id="GO:0015990">
    <property type="term" value="P:electron transport coupled proton transport"/>
    <property type="evidence" value="ECO:0007669"/>
    <property type="project" value="TreeGrafter"/>
</dbReference>
<evidence type="ECO:0000256" key="3">
    <source>
        <dbReference type="ARBA" id="ARBA00022692"/>
    </source>
</evidence>
<feature type="transmembrane region" description="Helical" evidence="6">
    <location>
        <begin position="274"/>
        <end position="296"/>
    </location>
</feature>
<feature type="transmembrane region" description="Helical" evidence="6">
    <location>
        <begin position="88"/>
        <end position="107"/>
    </location>
</feature>
<keyword evidence="5 6" id="KW-0472">Membrane</keyword>
<feature type="transmembrane region" description="Helical" evidence="6">
    <location>
        <begin position="39"/>
        <end position="59"/>
    </location>
</feature>
<dbReference type="PRINTS" id="PR01437">
    <property type="entry name" value="NUOXDRDTASE4"/>
</dbReference>
<dbReference type="EMBL" id="UINC01025294">
    <property type="protein sequence ID" value="SVB00602.1"/>
    <property type="molecule type" value="Genomic_DNA"/>
</dbReference>
<dbReference type="AlphaFoldDB" id="A0A382AHJ6"/>
<dbReference type="GO" id="GO:0016020">
    <property type="term" value="C:membrane"/>
    <property type="evidence" value="ECO:0007669"/>
    <property type="project" value="UniProtKB-SubCell"/>
</dbReference>
<gene>
    <name evidence="8" type="ORF">METZ01_LOCUS153456</name>
</gene>
<dbReference type="InterPro" id="IPR010227">
    <property type="entry name" value="NADH_Q_OxRdtase_chainM/4"/>
</dbReference>
<dbReference type="NCBIfam" id="TIGR01972">
    <property type="entry name" value="NDH_I_M"/>
    <property type="match status" value="1"/>
</dbReference>
<dbReference type="GO" id="GO:0003954">
    <property type="term" value="F:NADH dehydrogenase activity"/>
    <property type="evidence" value="ECO:0007669"/>
    <property type="project" value="TreeGrafter"/>
</dbReference>
<dbReference type="Pfam" id="PF00361">
    <property type="entry name" value="Proton_antipo_M"/>
    <property type="match status" value="1"/>
</dbReference>
<protein>
    <recommendedName>
        <fullName evidence="7">NADH:quinone oxidoreductase/Mrp antiporter transmembrane domain-containing protein</fullName>
    </recommendedName>
</protein>
<feature type="transmembrane region" description="Helical" evidence="6">
    <location>
        <begin position="12"/>
        <end position="32"/>
    </location>
</feature>
<accession>A0A382AHJ6</accession>
<proteinExistence type="inferred from homology"/>
<keyword evidence="4 6" id="KW-1133">Transmembrane helix</keyword>
<feature type="transmembrane region" description="Helical" evidence="6">
    <location>
        <begin position="308"/>
        <end position="326"/>
    </location>
</feature>
<comment type="similarity">
    <text evidence="2">Belongs to the complex I subunit 4 family.</text>
</comment>
<dbReference type="InterPro" id="IPR001750">
    <property type="entry name" value="ND/Mrp_TM"/>
</dbReference>
<evidence type="ECO:0000313" key="8">
    <source>
        <dbReference type="EMBL" id="SVB00602.1"/>
    </source>
</evidence>
<feature type="transmembrane region" description="Helical" evidence="6">
    <location>
        <begin position="214"/>
        <end position="234"/>
    </location>
</feature>
<dbReference type="NCBIfam" id="NF004499">
    <property type="entry name" value="PRK05846.1-3"/>
    <property type="match status" value="1"/>
</dbReference>
<feature type="transmembrane region" description="Helical" evidence="6">
    <location>
        <begin position="376"/>
        <end position="398"/>
    </location>
</feature>
<reference evidence="8" key="1">
    <citation type="submission" date="2018-05" db="EMBL/GenBank/DDBJ databases">
        <authorList>
            <person name="Lanie J.A."/>
            <person name="Ng W.-L."/>
            <person name="Kazmierczak K.M."/>
            <person name="Andrzejewski T.M."/>
            <person name="Davidsen T.M."/>
            <person name="Wayne K.J."/>
            <person name="Tettelin H."/>
            <person name="Glass J.I."/>
            <person name="Rusch D."/>
            <person name="Podicherti R."/>
            <person name="Tsui H.-C.T."/>
            <person name="Winkler M.E."/>
        </authorList>
    </citation>
    <scope>NUCLEOTIDE SEQUENCE</scope>
</reference>
<dbReference type="PANTHER" id="PTHR43507:SF1">
    <property type="entry name" value="NADH-UBIQUINONE OXIDOREDUCTASE CHAIN 4"/>
    <property type="match status" value="1"/>
</dbReference>
<dbReference type="InterPro" id="IPR003918">
    <property type="entry name" value="NADH_UbQ_OxRdtase"/>
</dbReference>
<sequence length="521" mass="58411">MENILINNLDFPVITVTTFLPLAGALLILFIRNEVWIKWLALATTVATFIFSIPIYTHFDKATYKMQFVEIHQWIPAWNINYKVGVDGISVLFIILVTILNILCVLVSWKAIQSKTKAFFVSLLVMETAMMGVFVSLNIFLFYLFWELTLIPMFLLIGIWGGSNRIYATIKFVLFTLAGSVLMLVGIIVLYYAGGKTYDILELSNGNYPPHLQVGLFLAFFAAFAVKMPMFPVHTWLPDAHTEAPTAGSVILAGVLLKMGAYGFLRFSFPMFPFAVKLFLIPLLILSVTAIIYGAYVTLMQKDMKRLIAYSSVSHMGFVTLGIFCLNQNGIEGGILQMINHGIITGALFLCVGMIYERTHTRMIEDYGGLFKTVPIYIVFFTIFSLAAIGFPGMNAFIGEFLIISGAFKANMVIAAFSILGVILGTSYMVWLYYRIALNEINPNTKEQLTDLNLREIATLLPLVILVFLIGLQPEVLLSYMHVSVEHLLEKINATLPNENFAVYDSMASIAQYFKEIIGWT</sequence>
<dbReference type="GO" id="GO:0048039">
    <property type="term" value="F:ubiquinone binding"/>
    <property type="evidence" value="ECO:0007669"/>
    <property type="project" value="TreeGrafter"/>
</dbReference>
<feature type="transmembrane region" description="Helical" evidence="6">
    <location>
        <begin position="246"/>
        <end position="265"/>
    </location>
</feature>
<evidence type="ECO:0000256" key="2">
    <source>
        <dbReference type="ARBA" id="ARBA00009025"/>
    </source>
</evidence>
<dbReference type="GO" id="GO:0042773">
    <property type="term" value="P:ATP synthesis coupled electron transport"/>
    <property type="evidence" value="ECO:0007669"/>
    <property type="project" value="InterPro"/>
</dbReference>
<evidence type="ECO:0000256" key="6">
    <source>
        <dbReference type="SAM" id="Phobius"/>
    </source>
</evidence>